<feature type="compositionally biased region" description="Basic and acidic residues" evidence="1">
    <location>
        <begin position="159"/>
        <end position="180"/>
    </location>
</feature>
<keyword evidence="2" id="KW-0472">Membrane</keyword>
<comment type="caution">
    <text evidence="3">The sequence shown here is derived from an EMBL/GenBank/DDBJ whole genome shotgun (WGS) entry which is preliminary data.</text>
</comment>
<sequence>MRHVVGFIVGIVLVPVILLGTGWALPRITAVAESGGTFVGVTGLSAIGALSLLALFVAVVLAAPRLTPLLPGSAGLALAGLTALDLVRPDLVARIPHYPGVAGATTLLELGLYLPLALALILPLFLSSRWQSYRPRGAHAFGKGEEPDEDDDDYEDSYADYRDDTDYRDDEPRRGSRDDY</sequence>
<evidence type="ECO:0000313" key="4">
    <source>
        <dbReference type="Proteomes" id="UP001165092"/>
    </source>
</evidence>
<keyword evidence="4" id="KW-1185">Reference proteome</keyword>
<evidence type="ECO:0000256" key="2">
    <source>
        <dbReference type="SAM" id="Phobius"/>
    </source>
</evidence>
<dbReference type="EMBL" id="BSQG01000004">
    <property type="protein sequence ID" value="GLU48441.1"/>
    <property type="molecule type" value="Genomic_DNA"/>
</dbReference>
<organism evidence="3 4">
    <name type="scientific">Nocardiopsis ansamitocini</name>
    <dbReference type="NCBI Taxonomy" id="1670832"/>
    <lineage>
        <taxon>Bacteria</taxon>
        <taxon>Bacillati</taxon>
        <taxon>Actinomycetota</taxon>
        <taxon>Actinomycetes</taxon>
        <taxon>Streptosporangiales</taxon>
        <taxon>Nocardiopsidaceae</taxon>
        <taxon>Nocardiopsis</taxon>
    </lineage>
</organism>
<protein>
    <submittedName>
        <fullName evidence="3">Uncharacterized protein</fullName>
    </submittedName>
</protein>
<feature type="compositionally biased region" description="Acidic residues" evidence="1">
    <location>
        <begin position="146"/>
        <end position="158"/>
    </location>
</feature>
<dbReference type="Proteomes" id="UP001165092">
    <property type="component" value="Unassembled WGS sequence"/>
</dbReference>
<dbReference type="RefSeq" id="WP_285759920.1">
    <property type="nucleotide sequence ID" value="NZ_BSQG01000004.1"/>
</dbReference>
<feature type="region of interest" description="Disordered" evidence="1">
    <location>
        <begin position="138"/>
        <end position="180"/>
    </location>
</feature>
<accession>A0A9W6P7H3</accession>
<dbReference type="AlphaFoldDB" id="A0A9W6P7H3"/>
<reference evidence="3" key="1">
    <citation type="submission" date="2023-02" db="EMBL/GenBank/DDBJ databases">
        <title>Nocardiopsis ansamitocini NBRC 112285.</title>
        <authorList>
            <person name="Ichikawa N."/>
            <person name="Sato H."/>
            <person name="Tonouchi N."/>
        </authorList>
    </citation>
    <scope>NUCLEOTIDE SEQUENCE</scope>
    <source>
        <strain evidence="3">NBRC 112285</strain>
    </source>
</reference>
<keyword evidence="2" id="KW-0812">Transmembrane</keyword>
<keyword evidence="2" id="KW-1133">Transmembrane helix</keyword>
<feature type="transmembrane region" description="Helical" evidence="2">
    <location>
        <begin position="107"/>
        <end position="126"/>
    </location>
</feature>
<proteinExistence type="predicted"/>
<evidence type="ECO:0000313" key="3">
    <source>
        <dbReference type="EMBL" id="GLU48441.1"/>
    </source>
</evidence>
<feature type="transmembrane region" description="Helical" evidence="2">
    <location>
        <begin position="37"/>
        <end position="62"/>
    </location>
</feature>
<gene>
    <name evidence="3" type="ORF">Nans01_27920</name>
</gene>
<feature type="transmembrane region" description="Helical" evidence="2">
    <location>
        <begin position="7"/>
        <end position="25"/>
    </location>
</feature>
<name>A0A9W6P7H3_9ACTN</name>
<evidence type="ECO:0000256" key="1">
    <source>
        <dbReference type="SAM" id="MobiDB-lite"/>
    </source>
</evidence>